<dbReference type="Proteomes" id="UP000536624">
    <property type="component" value="Unassembled WGS sequence"/>
</dbReference>
<protein>
    <submittedName>
        <fullName evidence="1">Uncharacterized protein</fullName>
    </submittedName>
</protein>
<reference evidence="1 2" key="1">
    <citation type="submission" date="2020-02" db="EMBL/GenBank/DDBJ databases">
        <title>Streptomyces malaysiensis DSM14702 (JHCC583434, PFL_A843) Genome sequencing and assembly.</title>
        <authorList>
            <person name="Samborskyy M."/>
        </authorList>
    </citation>
    <scope>NUCLEOTIDE SEQUENCE [LARGE SCALE GENOMIC DNA]</scope>
    <source>
        <strain evidence="1 2">DSM 14702</strain>
    </source>
</reference>
<accession>A0A7X6B0F4</accession>
<organism evidence="1 2">
    <name type="scientific">Streptomyces malaysiensis</name>
    <dbReference type="NCBI Taxonomy" id="92644"/>
    <lineage>
        <taxon>Bacteria</taxon>
        <taxon>Bacillati</taxon>
        <taxon>Actinomycetota</taxon>
        <taxon>Actinomycetes</taxon>
        <taxon>Kitasatosporales</taxon>
        <taxon>Streptomycetaceae</taxon>
        <taxon>Streptomyces</taxon>
        <taxon>Streptomyces violaceusniger group</taxon>
    </lineage>
</organism>
<gene>
    <name evidence="1" type="ORF">SMALB_7598</name>
</gene>
<dbReference type="RefSeq" id="WP_167504696.1">
    <property type="nucleotide sequence ID" value="NZ_JAALLH010000002.1"/>
</dbReference>
<evidence type="ECO:0000313" key="2">
    <source>
        <dbReference type="Proteomes" id="UP000536624"/>
    </source>
</evidence>
<dbReference type="AlphaFoldDB" id="A0A7X6B0F4"/>
<evidence type="ECO:0000313" key="1">
    <source>
        <dbReference type="EMBL" id="NIY69474.1"/>
    </source>
</evidence>
<sequence length="193" mass="21182">MSRAVPVPASLRPDTPIAVKYADDTWHAIATPNDWGRCVLDALGDRTGAVIEDVALRHLAWFVPPGGGDDWPTPAPLRLTRYRARDGLLVPQLNGYRGVNRWLRTPGEAGLFTDPDTLRSAMEHMVGPLDQAAELDSVVVCHFCAAPTRDARLIDNWESSNTGALHRRYACRPCLSATGGDRIHLLNQQEGPQ</sequence>
<dbReference type="EMBL" id="JAALLH010000002">
    <property type="protein sequence ID" value="NIY69474.1"/>
    <property type="molecule type" value="Genomic_DNA"/>
</dbReference>
<proteinExistence type="predicted"/>
<name>A0A7X6B0F4_STRMQ</name>
<comment type="caution">
    <text evidence="1">The sequence shown here is derived from an EMBL/GenBank/DDBJ whole genome shotgun (WGS) entry which is preliminary data.</text>
</comment>